<accession>A0AAW2I3A6</accession>
<sequence>MEEEEINKEGDEDEEEGEEEDEEEEEDEARAPEAPADRAPINKRKNFRPRSIVANEADPPEEEDRSPVAAAPPTKNRRKRSKTPLRVLKTTEVMDLSLKEVREESDSDETGSDSAKQTADLKKYRHIKSKCHFEKPQNLLSLLNNEQNRFNNPFGIDLSKFNKNVAQNSPVDYIDDSDNNKNINNATCAKHSECETGHGNEASAPNQVTAQPGEASVMKEYAESTMRELLSIYGLTSNEMSEPITKNVHISNFSTGKCYPE</sequence>
<dbReference type="AlphaFoldDB" id="A0AAW2I3A6"/>
<protein>
    <submittedName>
        <fullName evidence="2">Uncharacterized protein</fullName>
    </submittedName>
</protein>
<gene>
    <name evidence="2" type="ORF">PYX00_004304</name>
</gene>
<name>A0AAW2I3A6_9NEOP</name>
<proteinExistence type="predicted"/>
<reference evidence="2" key="1">
    <citation type="journal article" date="2024" name="Gigascience">
        <title>Chromosome-level genome of the poultry shaft louse Menopon gallinae provides insight into the host-switching and adaptive evolution of parasitic lice.</title>
        <authorList>
            <person name="Xu Y."/>
            <person name="Ma L."/>
            <person name="Liu S."/>
            <person name="Liang Y."/>
            <person name="Liu Q."/>
            <person name="He Z."/>
            <person name="Tian L."/>
            <person name="Duan Y."/>
            <person name="Cai W."/>
            <person name="Li H."/>
            <person name="Song F."/>
        </authorList>
    </citation>
    <scope>NUCLEOTIDE SEQUENCE</scope>
    <source>
        <strain evidence="2">Cailab_2023a</strain>
    </source>
</reference>
<evidence type="ECO:0000256" key="1">
    <source>
        <dbReference type="SAM" id="MobiDB-lite"/>
    </source>
</evidence>
<comment type="caution">
    <text evidence="2">The sequence shown here is derived from an EMBL/GenBank/DDBJ whole genome shotgun (WGS) entry which is preliminary data.</text>
</comment>
<organism evidence="2">
    <name type="scientific">Menopon gallinae</name>
    <name type="common">poultry shaft louse</name>
    <dbReference type="NCBI Taxonomy" id="328185"/>
    <lineage>
        <taxon>Eukaryota</taxon>
        <taxon>Metazoa</taxon>
        <taxon>Ecdysozoa</taxon>
        <taxon>Arthropoda</taxon>
        <taxon>Hexapoda</taxon>
        <taxon>Insecta</taxon>
        <taxon>Pterygota</taxon>
        <taxon>Neoptera</taxon>
        <taxon>Paraneoptera</taxon>
        <taxon>Psocodea</taxon>
        <taxon>Troctomorpha</taxon>
        <taxon>Phthiraptera</taxon>
        <taxon>Amblycera</taxon>
        <taxon>Menoponidae</taxon>
        <taxon>Menopon</taxon>
    </lineage>
</organism>
<feature type="compositionally biased region" description="Acidic residues" evidence="1">
    <location>
        <begin position="1"/>
        <end position="28"/>
    </location>
</feature>
<dbReference type="EMBL" id="JARGDH010000002">
    <property type="protein sequence ID" value="KAL0276815.1"/>
    <property type="molecule type" value="Genomic_DNA"/>
</dbReference>
<evidence type="ECO:0000313" key="2">
    <source>
        <dbReference type="EMBL" id="KAL0276815.1"/>
    </source>
</evidence>
<feature type="region of interest" description="Disordered" evidence="1">
    <location>
        <begin position="1"/>
        <end position="119"/>
    </location>
</feature>